<organism evidence="4 5">
    <name type="scientific">Sedimenticola selenatireducens</name>
    <dbReference type="NCBI Taxonomy" id="191960"/>
    <lineage>
        <taxon>Bacteria</taxon>
        <taxon>Pseudomonadati</taxon>
        <taxon>Pseudomonadota</taxon>
        <taxon>Gammaproteobacteria</taxon>
        <taxon>Chromatiales</taxon>
        <taxon>Sedimenticolaceae</taxon>
        <taxon>Sedimenticola</taxon>
    </lineage>
</organism>
<gene>
    <name evidence="4" type="ORF">FHP88_11605</name>
</gene>
<reference evidence="4 5" key="1">
    <citation type="submission" date="2019-07" db="EMBL/GenBank/DDBJ databases">
        <title>The pathways for chlorine oxyanion respiration interact through the shared metabolite chlorate.</title>
        <authorList>
            <person name="Barnum T.P."/>
            <person name="Cheng Y."/>
            <person name="Hill K.A."/>
            <person name="Lucas L.N."/>
            <person name="Carlson H.K."/>
            <person name="Coates J.D."/>
        </authorList>
    </citation>
    <scope>NUCLEOTIDE SEQUENCE [LARGE SCALE GENOMIC DNA]</scope>
    <source>
        <strain evidence="4 5">BK-1</strain>
    </source>
</reference>
<accession>A0A557S800</accession>
<comment type="caution">
    <text evidence="4">The sequence shown here is derived from an EMBL/GenBank/DDBJ whole genome shotgun (WGS) entry which is preliminary data.</text>
</comment>
<dbReference type="InterPro" id="IPR001478">
    <property type="entry name" value="PDZ"/>
</dbReference>
<dbReference type="SUPFAM" id="SSF82171">
    <property type="entry name" value="DPP6 N-terminal domain-like"/>
    <property type="match status" value="1"/>
</dbReference>
<name>A0A557S800_9GAMM</name>
<evidence type="ECO:0000313" key="4">
    <source>
        <dbReference type="EMBL" id="TVO73517.1"/>
    </source>
</evidence>
<feature type="region of interest" description="Disordered" evidence="1">
    <location>
        <begin position="832"/>
        <end position="872"/>
    </location>
</feature>
<dbReference type="SUPFAM" id="SSF50156">
    <property type="entry name" value="PDZ domain-like"/>
    <property type="match status" value="1"/>
</dbReference>
<evidence type="ECO:0000256" key="2">
    <source>
        <dbReference type="SAM" id="SignalP"/>
    </source>
</evidence>
<dbReference type="PROSITE" id="PS50106">
    <property type="entry name" value="PDZ"/>
    <property type="match status" value="1"/>
</dbReference>
<evidence type="ECO:0000256" key="1">
    <source>
        <dbReference type="SAM" id="MobiDB-lite"/>
    </source>
</evidence>
<dbReference type="InterPro" id="IPR015943">
    <property type="entry name" value="WD40/YVTN_repeat-like_dom_sf"/>
</dbReference>
<dbReference type="Gene3D" id="2.130.10.10">
    <property type="entry name" value="YVTN repeat-like/Quinoprotein amine dehydrogenase"/>
    <property type="match status" value="1"/>
</dbReference>
<dbReference type="Pfam" id="PF13180">
    <property type="entry name" value="PDZ_2"/>
    <property type="match status" value="1"/>
</dbReference>
<sequence>MKQLQFSHGSIWVFLSLLTAPLMGHADQDMGWQGYNSGPSTPNIQSCDDQPGVKLGNRWNWHYPRETPKIKNGTKELKCTSGKKGILYTRDDIEGKYFVTNAKYLKVTPVMDEACTAIKRYCNPKIIELPPVTHKDYKGTLSYQFPHGVYTRADLEMLASGQVQNKTLLAVFEHSGWIKDGVVVSMNVLPSKKAKIKSLAGLLNDDREIMSVMNIDHGGSSQTVIATWDIATEQLVRMVALASTIFTSGVVTPDLRRIFAIDTSERSKAKFTMIDTQTGKLIKVIHEGSTEPFPVISPDGQYIAAMTVDGPHKDRLSNDYWRVWRVSDSQEMAHFSSMTACFDHRHLVGDVEFTFSPDSSKFYIGWQCGKSTTEDGNFSNGKSYGWLGSTETWQAGRVEEFDDVIGDGEFSADGTQLVTYSKNYNLRSRVQSKFTHCKGDQRELGKAIPDTPMHLYITDDTYEFRTALNNQCRIVASGPIGFNSGVNESTLMTGDRKRMVILKEKDDIGSIEVFNINFPDANALSKLQDSAQAQAKRDKEAADEKAKLTKVTDEAQKLYDAGFVAQALDMLDEYAERPNTPPSAVITNTALTWAKKLPLERVGKTLLNMYKKQMSQPVKTGDGFSGDDDISLPEGFSVKLVFPETSAERAGLRKGDVVLAANGVKVNSDAEFKEILRNHKPDDVIVLTVLHNATRQKLSITLDEALPNSGAVWAVFHLLEYGMVAAAAGHPDLTLDAANEAQRVSDKYKSSLHKEKIKSFITALKALSIAGKGDTKKAYSYAVKEGGFIIGGFDLLRTFYIGQNPNSQFWAPLYSDRKKLAYLLKTEASKLPETPTYNFGKQPYPNLKGQMTKKPSKKKSESKKSKVTILDD</sequence>
<evidence type="ECO:0000259" key="3">
    <source>
        <dbReference type="PROSITE" id="PS50106"/>
    </source>
</evidence>
<proteinExistence type="predicted"/>
<dbReference type="Gene3D" id="2.30.42.10">
    <property type="match status" value="1"/>
</dbReference>
<dbReference type="EMBL" id="VMNH01000013">
    <property type="protein sequence ID" value="TVO73517.1"/>
    <property type="molecule type" value="Genomic_DNA"/>
</dbReference>
<feature type="signal peptide" evidence="2">
    <location>
        <begin position="1"/>
        <end position="26"/>
    </location>
</feature>
<dbReference type="RefSeq" id="WP_144359239.1">
    <property type="nucleotide sequence ID" value="NZ_VMNH01000013.1"/>
</dbReference>
<protein>
    <submittedName>
        <fullName evidence="4">PDZ domain-containing protein</fullName>
    </submittedName>
</protein>
<keyword evidence="2" id="KW-0732">Signal</keyword>
<dbReference type="AlphaFoldDB" id="A0A557S800"/>
<feature type="domain" description="PDZ" evidence="3">
    <location>
        <begin position="606"/>
        <end position="678"/>
    </location>
</feature>
<dbReference type="Proteomes" id="UP000316649">
    <property type="component" value="Unassembled WGS sequence"/>
</dbReference>
<dbReference type="SMART" id="SM00228">
    <property type="entry name" value="PDZ"/>
    <property type="match status" value="1"/>
</dbReference>
<dbReference type="OrthoDB" id="7058211at2"/>
<keyword evidence="5" id="KW-1185">Reference proteome</keyword>
<evidence type="ECO:0000313" key="5">
    <source>
        <dbReference type="Proteomes" id="UP000316649"/>
    </source>
</evidence>
<dbReference type="InterPro" id="IPR036034">
    <property type="entry name" value="PDZ_sf"/>
</dbReference>
<feature type="chain" id="PRO_5022163703" evidence="2">
    <location>
        <begin position="27"/>
        <end position="872"/>
    </location>
</feature>